<comment type="caution">
    <text evidence="3">The sequence shown here is derived from an EMBL/GenBank/DDBJ whole genome shotgun (WGS) entry which is preliminary data.</text>
</comment>
<feature type="region of interest" description="Disordered" evidence="2">
    <location>
        <begin position="327"/>
        <end position="380"/>
    </location>
</feature>
<dbReference type="Gene3D" id="3.80.10.10">
    <property type="entry name" value="Ribonuclease Inhibitor"/>
    <property type="match status" value="2"/>
</dbReference>
<dbReference type="PRINTS" id="PR02062">
    <property type="entry name" value="CENTROSOME78"/>
</dbReference>
<evidence type="ECO:0008006" key="5">
    <source>
        <dbReference type="Google" id="ProtNLM"/>
    </source>
</evidence>
<dbReference type="InterPro" id="IPR001611">
    <property type="entry name" value="Leu-rich_rpt"/>
</dbReference>
<evidence type="ECO:0000256" key="1">
    <source>
        <dbReference type="SAM" id="Coils"/>
    </source>
</evidence>
<accession>A0AAD9RNS5</accession>
<dbReference type="InterPro" id="IPR026212">
    <property type="entry name" value="Cep78"/>
</dbReference>
<keyword evidence="1" id="KW-0175">Coiled coil</keyword>
<name>A0AAD9RNS5_9HYME</name>
<organism evidence="3 4">
    <name type="scientific">Odynerus spinipes</name>
    <dbReference type="NCBI Taxonomy" id="1348599"/>
    <lineage>
        <taxon>Eukaryota</taxon>
        <taxon>Metazoa</taxon>
        <taxon>Ecdysozoa</taxon>
        <taxon>Arthropoda</taxon>
        <taxon>Hexapoda</taxon>
        <taxon>Insecta</taxon>
        <taxon>Pterygota</taxon>
        <taxon>Neoptera</taxon>
        <taxon>Endopterygota</taxon>
        <taxon>Hymenoptera</taxon>
        <taxon>Apocrita</taxon>
        <taxon>Aculeata</taxon>
        <taxon>Vespoidea</taxon>
        <taxon>Vespidae</taxon>
        <taxon>Eumeninae</taxon>
        <taxon>Odynerus</taxon>
    </lineage>
</organism>
<dbReference type="Proteomes" id="UP001258017">
    <property type="component" value="Unassembled WGS sequence"/>
</dbReference>
<feature type="coiled-coil region" evidence="1">
    <location>
        <begin position="417"/>
        <end position="462"/>
    </location>
</feature>
<evidence type="ECO:0000313" key="3">
    <source>
        <dbReference type="EMBL" id="KAK2583170.1"/>
    </source>
</evidence>
<dbReference type="PANTHER" id="PTHR24110">
    <property type="entry name" value="CENTROSOMAL PROTEIN OF 78 KDA"/>
    <property type="match status" value="1"/>
</dbReference>
<dbReference type="EMBL" id="JAIFRP010000030">
    <property type="protein sequence ID" value="KAK2583170.1"/>
    <property type="molecule type" value="Genomic_DNA"/>
</dbReference>
<dbReference type="Pfam" id="PF13516">
    <property type="entry name" value="LRR_6"/>
    <property type="match status" value="1"/>
</dbReference>
<feature type="compositionally biased region" description="Basic and acidic residues" evidence="2">
    <location>
        <begin position="327"/>
        <end position="341"/>
    </location>
</feature>
<dbReference type="AlphaFoldDB" id="A0AAD9RNS5"/>
<reference evidence="3" key="2">
    <citation type="journal article" date="2023" name="Commun. Biol.">
        <title>Intrasexual cuticular hydrocarbon dimorphism in a wasp sheds light on hydrocarbon biosynthesis genes in Hymenoptera.</title>
        <authorList>
            <person name="Moris V.C."/>
            <person name="Podsiadlowski L."/>
            <person name="Martin S."/>
            <person name="Oeyen J.P."/>
            <person name="Donath A."/>
            <person name="Petersen M."/>
            <person name="Wilbrandt J."/>
            <person name="Misof B."/>
            <person name="Liedtke D."/>
            <person name="Thamm M."/>
            <person name="Scheiner R."/>
            <person name="Schmitt T."/>
            <person name="Niehuis O."/>
        </authorList>
    </citation>
    <scope>NUCLEOTIDE SEQUENCE</scope>
    <source>
        <strain evidence="3">GBR_01_08_01A</strain>
    </source>
</reference>
<gene>
    <name evidence="3" type="ORF">KPH14_009192</name>
</gene>
<dbReference type="GO" id="GO:0005813">
    <property type="term" value="C:centrosome"/>
    <property type="evidence" value="ECO:0007669"/>
    <property type="project" value="TreeGrafter"/>
</dbReference>
<feature type="compositionally biased region" description="Basic residues" evidence="2">
    <location>
        <begin position="342"/>
        <end position="355"/>
    </location>
</feature>
<keyword evidence="4" id="KW-1185">Reference proteome</keyword>
<sequence length="524" mass="60492">MQDCKEMNDGGCHERFEYVYKILCHERCTKQLPAVEAYLREKHLRLCADRVELDDWLPIIGGIARNRDLTEITIYSRSRRRKVRERINSQEKLETLWRYRAKELQQQPIIYTNLLLRCLLNSIAICARESSALKSLVLDGIPLSSKYLRILCDGLFNNRSLQYVALPKCAIGDTGCDMVLNALQNIPNLWTLNLSSCCLTCRSVASLALFVKKRKANILQNVWNDTSTEKRSGKNHGLYTLILSKNNKLNDNGIRQLMHVLRDDLWLKTLGLRHCGITKTGAEAILEFIQTNRVVTAIDLRENDIPLQILRSITKILRTKDERVSGKKKSLDWKHEKEEKRSNRRSISRSNRRSISRSESAHRQFVNTKTLEDSVESHDDMEDLRKGEYIDDDSVDLDNLEESELSPEELESKLSSLTSCNETLEKEIEKNKKLVEEEKNRRAEAEKTCEKIKSLLERLKDKLVVRSWNYSQENGGNQVFDGLRGILKILEEFPMSKLQATEGNSNEIETIVDTTEVEEIHIKG</sequence>
<dbReference type="GO" id="GO:0036064">
    <property type="term" value="C:ciliary basal body"/>
    <property type="evidence" value="ECO:0007669"/>
    <property type="project" value="TreeGrafter"/>
</dbReference>
<evidence type="ECO:0000256" key="2">
    <source>
        <dbReference type="SAM" id="MobiDB-lite"/>
    </source>
</evidence>
<protein>
    <recommendedName>
        <fullName evidence="5">Centrosomal protein of 78 kDa</fullName>
    </recommendedName>
</protein>
<evidence type="ECO:0000313" key="4">
    <source>
        <dbReference type="Proteomes" id="UP001258017"/>
    </source>
</evidence>
<feature type="compositionally biased region" description="Basic and acidic residues" evidence="2">
    <location>
        <begin position="370"/>
        <end position="380"/>
    </location>
</feature>
<dbReference type="PANTHER" id="PTHR24110:SF3">
    <property type="entry name" value="CENTROSOMAL PROTEIN OF 78 KDA"/>
    <property type="match status" value="1"/>
</dbReference>
<dbReference type="InterPro" id="IPR032675">
    <property type="entry name" value="LRR_dom_sf"/>
</dbReference>
<dbReference type="SMART" id="SM00368">
    <property type="entry name" value="LRR_RI"/>
    <property type="match status" value="4"/>
</dbReference>
<dbReference type="GO" id="GO:0044782">
    <property type="term" value="P:cilium organization"/>
    <property type="evidence" value="ECO:0007669"/>
    <property type="project" value="TreeGrafter"/>
</dbReference>
<proteinExistence type="predicted"/>
<dbReference type="SUPFAM" id="SSF52047">
    <property type="entry name" value="RNI-like"/>
    <property type="match status" value="1"/>
</dbReference>
<reference evidence="3" key="1">
    <citation type="submission" date="2021-08" db="EMBL/GenBank/DDBJ databases">
        <authorList>
            <person name="Misof B."/>
            <person name="Oliver O."/>
            <person name="Podsiadlowski L."/>
            <person name="Donath A."/>
            <person name="Peters R."/>
            <person name="Mayer C."/>
            <person name="Rust J."/>
            <person name="Gunkel S."/>
            <person name="Lesny P."/>
            <person name="Martin S."/>
            <person name="Oeyen J.P."/>
            <person name="Petersen M."/>
            <person name="Panagiotis P."/>
            <person name="Wilbrandt J."/>
            <person name="Tanja T."/>
        </authorList>
    </citation>
    <scope>NUCLEOTIDE SEQUENCE</scope>
    <source>
        <strain evidence="3">GBR_01_08_01A</strain>
        <tissue evidence="3">Thorax + abdomen</tissue>
    </source>
</reference>